<comment type="catalytic activity">
    <reaction evidence="1 5">
        <text>a beta-lactam + H2O = a substituted beta-amino acid</text>
        <dbReference type="Rhea" id="RHEA:20401"/>
        <dbReference type="ChEBI" id="CHEBI:15377"/>
        <dbReference type="ChEBI" id="CHEBI:35627"/>
        <dbReference type="ChEBI" id="CHEBI:140347"/>
        <dbReference type="EC" id="3.5.2.6"/>
    </reaction>
</comment>
<keyword evidence="3 5" id="KW-0378">Hydrolase</keyword>
<feature type="region of interest" description="Disordered" evidence="6">
    <location>
        <begin position="338"/>
        <end position="360"/>
    </location>
</feature>
<keyword evidence="9" id="KW-1185">Reference proteome</keyword>
<dbReference type="EC" id="3.5.2.6" evidence="5"/>
<dbReference type="RefSeq" id="WP_197988936.1">
    <property type="nucleotide sequence ID" value="NZ_JACYXC010000001.1"/>
</dbReference>
<accession>A0ABS0NJI7</accession>
<keyword evidence="4 5" id="KW-0046">Antibiotic resistance</keyword>
<reference evidence="8 9" key="1">
    <citation type="submission" date="2020-09" db="EMBL/GenBank/DDBJ databases">
        <title>Biosynthesis of the nuclear factor of activated T cells inhibitor NFAT-133 and its congeners in Streptomyces pactum.</title>
        <authorList>
            <person name="Zhou W."/>
            <person name="Posri P."/>
            <person name="Abugrain M.E."/>
            <person name="Weisberg A.J."/>
            <person name="Chang J.H."/>
            <person name="Mahmud T."/>
        </authorList>
    </citation>
    <scope>NUCLEOTIDE SEQUENCE [LARGE SCALE GENOMIC DNA]</scope>
    <source>
        <strain evidence="8 9">ATCC 27456</strain>
    </source>
</reference>
<evidence type="ECO:0000256" key="2">
    <source>
        <dbReference type="ARBA" id="ARBA00007840"/>
    </source>
</evidence>
<dbReference type="Gene3D" id="3.40.710.10">
    <property type="entry name" value="DD-peptidase/beta-lactamase superfamily"/>
    <property type="match status" value="1"/>
</dbReference>
<feature type="domain" description="Beta-lactamase-related" evidence="7">
    <location>
        <begin position="12"/>
        <end position="316"/>
    </location>
</feature>
<dbReference type="PANTHER" id="PTHR46825">
    <property type="entry name" value="D-ALANYL-D-ALANINE-CARBOXYPEPTIDASE/ENDOPEPTIDASE AMPH"/>
    <property type="match status" value="1"/>
</dbReference>
<gene>
    <name evidence="8" type="ORF">IHE55_11410</name>
</gene>
<dbReference type="InterPro" id="IPR050491">
    <property type="entry name" value="AmpC-like"/>
</dbReference>
<evidence type="ECO:0000313" key="8">
    <source>
        <dbReference type="EMBL" id="MBH5335369.1"/>
    </source>
</evidence>
<dbReference type="InterPro" id="IPR001586">
    <property type="entry name" value="Beta-lactam_class-C_AS"/>
</dbReference>
<evidence type="ECO:0000256" key="3">
    <source>
        <dbReference type="ARBA" id="ARBA00022801"/>
    </source>
</evidence>
<dbReference type="Proteomes" id="UP000807371">
    <property type="component" value="Unassembled WGS sequence"/>
</dbReference>
<dbReference type="InterPro" id="IPR012338">
    <property type="entry name" value="Beta-lactam/transpept-like"/>
</dbReference>
<dbReference type="SUPFAM" id="SSF56601">
    <property type="entry name" value="beta-lactamase/transpeptidase-like"/>
    <property type="match status" value="1"/>
</dbReference>
<proteinExistence type="inferred from homology"/>
<dbReference type="EMBL" id="JACYXC010000001">
    <property type="protein sequence ID" value="MBH5335369.1"/>
    <property type="molecule type" value="Genomic_DNA"/>
</dbReference>
<dbReference type="PANTHER" id="PTHR46825:SF7">
    <property type="entry name" value="D-ALANYL-D-ALANINE CARBOXYPEPTIDASE"/>
    <property type="match status" value="1"/>
</dbReference>
<organism evidence="8 9">
    <name type="scientific">Streptomyces pactum</name>
    <dbReference type="NCBI Taxonomy" id="68249"/>
    <lineage>
        <taxon>Bacteria</taxon>
        <taxon>Bacillati</taxon>
        <taxon>Actinomycetota</taxon>
        <taxon>Actinomycetes</taxon>
        <taxon>Kitasatosporales</taxon>
        <taxon>Streptomycetaceae</taxon>
        <taxon>Streptomyces</taxon>
    </lineage>
</organism>
<comment type="similarity">
    <text evidence="2 5">Belongs to the class-C beta-lactamase family.</text>
</comment>
<evidence type="ECO:0000256" key="4">
    <source>
        <dbReference type="ARBA" id="ARBA00023251"/>
    </source>
</evidence>
<evidence type="ECO:0000259" key="7">
    <source>
        <dbReference type="Pfam" id="PF00144"/>
    </source>
</evidence>
<evidence type="ECO:0000313" key="9">
    <source>
        <dbReference type="Proteomes" id="UP000807371"/>
    </source>
</evidence>
<dbReference type="PROSITE" id="PS00336">
    <property type="entry name" value="BETA_LACTAMASE_C"/>
    <property type="match status" value="1"/>
</dbReference>
<dbReference type="InterPro" id="IPR001466">
    <property type="entry name" value="Beta-lactam-related"/>
</dbReference>
<evidence type="ECO:0000256" key="5">
    <source>
        <dbReference type="RuleBase" id="RU361140"/>
    </source>
</evidence>
<evidence type="ECO:0000256" key="1">
    <source>
        <dbReference type="ARBA" id="ARBA00001526"/>
    </source>
</evidence>
<evidence type="ECO:0000256" key="6">
    <source>
        <dbReference type="SAM" id="MobiDB-lite"/>
    </source>
</evidence>
<comment type="caution">
    <text evidence="8">The sequence shown here is derived from an EMBL/GenBank/DDBJ whole genome shotgun (WGS) entry which is preliminary data.</text>
</comment>
<dbReference type="Pfam" id="PF00144">
    <property type="entry name" value="Beta-lactamase"/>
    <property type="match status" value="1"/>
</dbReference>
<sequence length="360" mass="36870">MPGPPAGTAPGASTVAVAVRHGGRRTVAVTGTEDHRGGRPAGARTRFELGSVSKTYTALLLAEMAARGEVRYADPIGRFLPRGGVPDGPARAITLLHLATHTSGLPRLPPGLLRRAVPRWFSNPYAELDTADVLAALARTRPHAAPGTRVRYSNFGVGLLGLLLARAAGTGFDRLLADRVLDPLGLAGTGCAAAGQATGYWHGRPRPAWHIPGLPGAGGIRATAEDLLRYLEALLAPEDTGAPAPLRAALADVARPRLVLPRSGGDRMCLVWNARARPGHDLVFHSGGTRGFVSFVGFSPQRAVAYAAVANTAPTLRGTFIQHAYLAFRELAAGGEATGTGPATGTGEATGAGGGGGGGA</sequence>
<protein>
    <recommendedName>
        <fullName evidence="5">Beta-lactamase</fullName>
        <ecNumber evidence="5">3.5.2.6</ecNumber>
    </recommendedName>
</protein>
<name>A0ABS0NJI7_9ACTN</name>